<dbReference type="InterPro" id="IPR017853">
    <property type="entry name" value="GH"/>
</dbReference>
<name>A0A068NNU2_FIMGI</name>
<gene>
    <name evidence="1" type="ORF">OP10G_1728</name>
</gene>
<accession>A0A068NNU2</accession>
<organism evidence="1 2">
    <name type="scientific">Fimbriimonas ginsengisoli Gsoil 348</name>
    <dbReference type="NCBI Taxonomy" id="661478"/>
    <lineage>
        <taxon>Bacteria</taxon>
        <taxon>Bacillati</taxon>
        <taxon>Armatimonadota</taxon>
        <taxon>Fimbriimonadia</taxon>
        <taxon>Fimbriimonadales</taxon>
        <taxon>Fimbriimonadaceae</taxon>
        <taxon>Fimbriimonas</taxon>
    </lineage>
</organism>
<proteinExistence type="predicted"/>
<dbReference type="STRING" id="661478.OP10G_1728"/>
<keyword evidence="2" id="KW-1185">Reference proteome</keyword>
<dbReference type="eggNOG" id="COG1874">
    <property type="taxonomic scope" value="Bacteria"/>
</dbReference>
<dbReference type="Proteomes" id="UP000027982">
    <property type="component" value="Chromosome"/>
</dbReference>
<keyword evidence="1" id="KW-0378">Hydrolase</keyword>
<dbReference type="GO" id="GO:0004553">
    <property type="term" value="F:hydrolase activity, hydrolyzing O-glycosyl compounds"/>
    <property type="evidence" value="ECO:0007669"/>
    <property type="project" value="TreeGrafter"/>
</dbReference>
<evidence type="ECO:0000313" key="2">
    <source>
        <dbReference type="Proteomes" id="UP000027982"/>
    </source>
</evidence>
<dbReference type="EMBL" id="CP007139">
    <property type="protein sequence ID" value="AIE85096.1"/>
    <property type="molecule type" value="Genomic_DNA"/>
</dbReference>
<sequence>MAWGFLYGYSGVPAPVYMPELRKLGGSWSKIYVIWNQIEPSPGKYDWKSIDTFVKQLRSPEEGLISVFSASTWATRASAAILPPSPAKKPADYDRFIRELVKHCRGRVRYWQNDSEASNPIYWSGTASEFVDETKVFYRAVKESDPKAQVVLGGYDGLFNPTGTPFPGQQRGLTFFDEVLRNAKDSFDIFDLRLYANAYTIPDRVEYMRKKMTDLGYDKPIVCTEYNGPGFFDMAENRPFIPLVMAWSASIANQAKAVGGGEGVAGLYNRTDLSPQTQMFLMNAPPALDEKLRRMQCRDLVQRNLLALSAGVRRTMFWDLSHDTSKRDDVMTLMYGKLKMFDFENGRFTKRYPMADAFARMTRALRGVRSVRRIPVEESPAIYLFEADCGRRGPVYVAWRKGDPFKDEEAQSPFAFAWTGKSASGVDALGKKVATEVTDGKVSFPLTLTPTFVSQK</sequence>
<dbReference type="InterPro" id="IPR051923">
    <property type="entry name" value="Glycosyl_Hydrolase_39"/>
</dbReference>
<reference evidence="1 2" key="1">
    <citation type="journal article" date="2014" name="PLoS ONE">
        <title>The first complete genome sequence of the class fimbriimonadia in the phylum armatimonadetes.</title>
        <authorList>
            <person name="Hu Z.Y."/>
            <person name="Wang Y.Z."/>
            <person name="Im W.T."/>
            <person name="Wang S.Y."/>
            <person name="Zhao G.P."/>
            <person name="Zheng H.J."/>
            <person name="Quan Z.X."/>
        </authorList>
    </citation>
    <scope>NUCLEOTIDE SEQUENCE [LARGE SCALE GENOMIC DNA]</scope>
    <source>
        <strain evidence="1">Gsoil 348</strain>
    </source>
</reference>
<dbReference type="PANTHER" id="PTHR12631">
    <property type="entry name" value="ALPHA-L-IDURONIDASE"/>
    <property type="match status" value="1"/>
</dbReference>
<evidence type="ECO:0000313" key="1">
    <source>
        <dbReference type="EMBL" id="AIE85096.1"/>
    </source>
</evidence>
<protein>
    <submittedName>
        <fullName evidence="1">Glycoside hydrolase, family 10:Glycoside hydrolase, family 5</fullName>
    </submittedName>
</protein>
<dbReference type="SUPFAM" id="SSF51445">
    <property type="entry name" value="(Trans)glycosidases"/>
    <property type="match status" value="1"/>
</dbReference>
<dbReference type="Gene3D" id="3.20.20.80">
    <property type="entry name" value="Glycosidases"/>
    <property type="match status" value="1"/>
</dbReference>
<dbReference type="KEGG" id="fgi:OP10G_1728"/>
<dbReference type="PANTHER" id="PTHR12631:SF10">
    <property type="entry name" value="BETA-XYLOSIDASE-LIKE PROTEIN-RELATED"/>
    <property type="match status" value="1"/>
</dbReference>
<dbReference type="HOGENOM" id="CLU_599562_0_0_0"/>
<dbReference type="AlphaFoldDB" id="A0A068NNU2"/>